<dbReference type="Proteomes" id="UP001632037">
    <property type="component" value="Unassembled WGS sequence"/>
</dbReference>
<proteinExistence type="predicted"/>
<sequence>MDQQENTNTNTNMNTNTDSSSTALASSDGAIGTARGSRSHAMDDELRPWDLYALSGALSPDTINGMKEYFRRF</sequence>
<accession>A0ABD3G0C9</accession>
<evidence type="ECO:0000313" key="3">
    <source>
        <dbReference type="Proteomes" id="UP001632037"/>
    </source>
</evidence>
<reference evidence="2 3" key="1">
    <citation type="submission" date="2024-09" db="EMBL/GenBank/DDBJ databases">
        <title>Genome sequencing and assembly of Phytophthora oleae, isolate VK10A, causative agent of rot of olive drupes.</title>
        <authorList>
            <person name="Conti Taguali S."/>
            <person name="Riolo M."/>
            <person name="La Spada F."/>
            <person name="Cacciola S.O."/>
            <person name="Dionisio G."/>
        </authorList>
    </citation>
    <scope>NUCLEOTIDE SEQUENCE [LARGE SCALE GENOMIC DNA]</scope>
    <source>
        <strain evidence="2 3">VK10A</strain>
    </source>
</reference>
<feature type="compositionally biased region" description="Low complexity" evidence="1">
    <location>
        <begin position="1"/>
        <end position="28"/>
    </location>
</feature>
<gene>
    <name evidence="2" type="ORF">V7S43_002666</name>
</gene>
<dbReference type="EMBL" id="JBIMZQ010000004">
    <property type="protein sequence ID" value="KAL3672001.1"/>
    <property type="molecule type" value="Genomic_DNA"/>
</dbReference>
<name>A0ABD3G0C9_9STRA</name>
<feature type="region of interest" description="Disordered" evidence="1">
    <location>
        <begin position="1"/>
        <end position="42"/>
    </location>
</feature>
<keyword evidence="3" id="KW-1185">Reference proteome</keyword>
<protein>
    <submittedName>
        <fullName evidence="2">Uncharacterized protein</fullName>
    </submittedName>
</protein>
<organism evidence="2 3">
    <name type="scientific">Phytophthora oleae</name>
    <dbReference type="NCBI Taxonomy" id="2107226"/>
    <lineage>
        <taxon>Eukaryota</taxon>
        <taxon>Sar</taxon>
        <taxon>Stramenopiles</taxon>
        <taxon>Oomycota</taxon>
        <taxon>Peronosporomycetes</taxon>
        <taxon>Peronosporales</taxon>
        <taxon>Peronosporaceae</taxon>
        <taxon>Phytophthora</taxon>
    </lineage>
</organism>
<evidence type="ECO:0000256" key="1">
    <source>
        <dbReference type="SAM" id="MobiDB-lite"/>
    </source>
</evidence>
<dbReference type="AlphaFoldDB" id="A0ABD3G0C9"/>
<comment type="caution">
    <text evidence="2">The sequence shown here is derived from an EMBL/GenBank/DDBJ whole genome shotgun (WGS) entry which is preliminary data.</text>
</comment>
<evidence type="ECO:0000313" key="2">
    <source>
        <dbReference type="EMBL" id="KAL3672001.1"/>
    </source>
</evidence>